<dbReference type="GO" id="GO:0006357">
    <property type="term" value="P:regulation of transcription by RNA polymerase II"/>
    <property type="evidence" value="ECO:0000318"/>
    <property type="project" value="GO_Central"/>
</dbReference>
<dbReference type="Gramene" id="TraesCS4B03G0549500.1">
    <property type="protein sequence ID" value="TraesCS4B03G0549500.1.CDS"/>
    <property type="gene ID" value="TraesCS4B03G0549500"/>
</dbReference>
<evidence type="ECO:0000313" key="2">
    <source>
        <dbReference type="Proteomes" id="UP000019116"/>
    </source>
</evidence>
<dbReference type="Gramene" id="TraesCLE_scaffold_030341_01G000200.1">
    <property type="protein sequence ID" value="TraesCLE_scaffold_030341_01G000200.1"/>
    <property type="gene ID" value="TraesCLE_scaffold_030341_01G000200"/>
</dbReference>
<sequence>MGSSPGNSLLQKCRERLRTIDPKWSDPSLDPAQAGATCTRQWRHGWNERKDGNQLLAFAQRRQRRRDGTAEEVGLVVELLEAAGRRREHRCRQRLNRSSDLLRIFSMSTWDDTNSNIMFSAPGSKKAEVLGDNDVGMVTSFSNIGSQIQLALSSCTCPAWTTTCSCSRTPPTAESTPSVAVPLTRRALLGRETRTRINKRLRRLQDLIPYMDKVTR</sequence>
<dbReference type="Gramene" id="TraesSYM4B03G02358680.1">
    <property type="protein sequence ID" value="TraesSYM4B03G02358680.1"/>
    <property type="gene ID" value="TraesSYM4B03G02358680"/>
</dbReference>
<dbReference type="Gramene" id="TraesCS4B02G195700.1">
    <property type="protein sequence ID" value="TraesCS4B02G195700.1"/>
    <property type="gene ID" value="TraesCS4B02G195700"/>
</dbReference>
<dbReference type="GO" id="GO:0000978">
    <property type="term" value="F:RNA polymerase II cis-regulatory region sequence-specific DNA binding"/>
    <property type="evidence" value="ECO:0000318"/>
    <property type="project" value="GO_Central"/>
</dbReference>
<evidence type="ECO:0008006" key="3">
    <source>
        <dbReference type="Google" id="ProtNLM"/>
    </source>
</evidence>
<dbReference type="OrthoDB" id="2019494at2759"/>
<reference evidence="1" key="2">
    <citation type="submission" date="2018-10" db="UniProtKB">
        <authorList>
            <consortium name="EnsemblPlants"/>
        </authorList>
    </citation>
    <scope>IDENTIFICATION</scope>
</reference>
<accession>A0A3B6IUC6</accession>
<dbReference type="Proteomes" id="UP000019116">
    <property type="component" value="Chromosome 4B"/>
</dbReference>
<organism evidence="1">
    <name type="scientific">Triticum aestivum</name>
    <name type="common">Wheat</name>
    <dbReference type="NCBI Taxonomy" id="4565"/>
    <lineage>
        <taxon>Eukaryota</taxon>
        <taxon>Viridiplantae</taxon>
        <taxon>Streptophyta</taxon>
        <taxon>Embryophyta</taxon>
        <taxon>Tracheophyta</taxon>
        <taxon>Spermatophyta</taxon>
        <taxon>Magnoliopsida</taxon>
        <taxon>Liliopsida</taxon>
        <taxon>Poales</taxon>
        <taxon>Poaceae</taxon>
        <taxon>BOP clade</taxon>
        <taxon>Pooideae</taxon>
        <taxon>Triticodae</taxon>
        <taxon>Triticeae</taxon>
        <taxon>Triticinae</taxon>
        <taxon>Triticum</taxon>
    </lineage>
</organism>
<dbReference type="GO" id="GO:0005634">
    <property type="term" value="C:nucleus"/>
    <property type="evidence" value="ECO:0000318"/>
    <property type="project" value="GO_Central"/>
</dbReference>
<keyword evidence="2" id="KW-1185">Reference proteome</keyword>
<dbReference type="Gramene" id="TraesJAG4B03G02330120.1">
    <property type="protein sequence ID" value="TraesJAG4B03G02330120.1"/>
    <property type="gene ID" value="TraesJAG4B03G02330120"/>
</dbReference>
<proteinExistence type="predicted"/>
<protein>
    <recommendedName>
        <fullName evidence="3">BHLH domain-containing protein</fullName>
    </recommendedName>
</protein>
<dbReference type="Gramene" id="TraesNOR4B03G02349070.1">
    <property type="protein sequence ID" value="TraesNOR4B03G02349070.1"/>
    <property type="gene ID" value="TraesNOR4B03G02349070"/>
</dbReference>
<dbReference type="GO" id="GO:0000981">
    <property type="term" value="F:DNA-binding transcription factor activity, RNA polymerase II-specific"/>
    <property type="evidence" value="ECO:0000318"/>
    <property type="project" value="GO_Central"/>
</dbReference>
<evidence type="ECO:0000313" key="1">
    <source>
        <dbReference type="EnsemblPlants" id="TraesCS4B02G195700.1"/>
    </source>
</evidence>
<dbReference type="EnsemblPlants" id="TraesCS4B02G195700.1">
    <property type="protein sequence ID" value="TraesCS4B02G195700.1"/>
    <property type="gene ID" value="TraesCS4B02G195700"/>
</dbReference>
<dbReference type="AlphaFoldDB" id="A0A3B6IUC6"/>
<dbReference type="Gramene" id="TraesLAC4B03G02286430.1">
    <property type="protein sequence ID" value="TraesLAC4B03G02286430.1"/>
    <property type="gene ID" value="TraesLAC4B03G02286430"/>
</dbReference>
<name>A0A3B6IUC6_WHEAT</name>
<dbReference type="Gramene" id="TraesJUL4B03G02350920.1">
    <property type="protein sequence ID" value="TraesJUL4B03G02350920.1"/>
    <property type="gene ID" value="TraesJUL4B03G02350920"/>
</dbReference>
<dbReference type="Gramene" id="TraesWEE_scaffold_078429_01G000100.1">
    <property type="protein sequence ID" value="TraesWEE_scaffold_078429_01G000100.1"/>
    <property type="gene ID" value="TraesWEE_scaffold_078429_01G000100"/>
</dbReference>
<reference evidence="1" key="1">
    <citation type="submission" date="2018-08" db="EMBL/GenBank/DDBJ databases">
        <authorList>
            <person name="Rossello M."/>
        </authorList>
    </citation>
    <scope>NUCLEOTIDE SEQUENCE [LARGE SCALE GENOMIC DNA]</scope>
    <source>
        <strain evidence="1">cv. Chinese Spring</strain>
    </source>
</reference>